<dbReference type="SUPFAM" id="SSF53223">
    <property type="entry name" value="Aminoacid dehydrogenase-like, N-terminal domain"/>
    <property type="match status" value="1"/>
</dbReference>
<comment type="caution">
    <text evidence="2">The sequence shown here is derived from an EMBL/GenBank/DDBJ whole genome shotgun (WGS) entry which is preliminary data.</text>
</comment>
<sequence length="305" mass="33675">MTFKNSQDQTLHLAGIGVGHSIAPPMHNHIAQSLGLPWTFYATECATLDDLDKLARSNTTAGLVVTMPYKNAIIPRLDALDELAATIGACNNVYRDWENPEKLRGTNTDWLGIKGCLLEKGDQPGVPVLNKPALIVGAGGASRAAVYALSSYFKSSVIYVLNRDEQEVKDLVRDSQKLSAVPKIIHVKQGEAKSLETPYYVVGTVPDLEAQTPEELAVKASLEEFLSREDKGVLLDMCFKPRRTRMIKLAEQKGWPTVEGTHVIGYQIEEQWKLWAGAEKVKKLDREGAWKVLMDSAEKSPGINF</sequence>
<dbReference type="Gene3D" id="3.40.50.720">
    <property type="entry name" value="NAD(P)-binding Rossmann-like Domain"/>
    <property type="match status" value="1"/>
</dbReference>
<reference evidence="2" key="1">
    <citation type="submission" date="2020-01" db="EMBL/GenBank/DDBJ databases">
        <title>Identification and distribution of gene clusters putatively required for synthesis of sphingolipid metabolism inhibitors in phylogenetically diverse species of the filamentous fungus Fusarium.</title>
        <authorList>
            <person name="Kim H.-S."/>
            <person name="Busman M."/>
            <person name="Brown D.W."/>
            <person name="Divon H."/>
            <person name="Uhlig S."/>
            <person name="Proctor R.H."/>
        </authorList>
    </citation>
    <scope>NUCLEOTIDE SEQUENCE</scope>
    <source>
        <strain evidence="2">NRRL 53441</strain>
    </source>
</reference>
<dbReference type="PANTHER" id="PTHR21089:SF26">
    <property type="entry name" value="AROM POLYPEPTIDE, PUTATIVE-RELATED"/>
    <property type="match status" value="1"/>
</dbReference>
<dbReference type="OrthoDB" id="204377at2759"/>
<dbReference type="InterPro" id="IPR046346">
    <property type="entry name" value="Aminoacid_DH-like_N_sf"/>
</dbReference>
<dbReference type="InterPro" id="IPR013708">
    <property type="entry name" value="Shikimate_DH-bd_N"/>
</dbReference>
<dbReference type="Pfam" id="PF08501">
    <property type="entry name" value="Shikimate_dh_N"/>
    <property type="match status" value="1"/>
</dbReference>
<feature type="domain" description="Shikimate dehydrogenase substrate binding N-terminal" evidence="1">
    <location>
        <begin position="14"/>
        <end position="93"/>
    </location>
</feature>
<proteinExistence type="predicted"/>
<dbReference type="CDD" id="cd01065">
    <property type="entry name" value="NAD_bind_Shikimate_DH"/>
    <property type="match status" value="1"/>
</dbReference>
<dbReference type="GO" id="GO:0009423">
    <property type="term" value="P:chorismate biosynthetic process"/>
    <property type="evidence" value="ECO:0007669"/>
    <property type="project" value="TreeGrafter"/>
</dbReference>
<accession>A0A8H4JQ47</accession>
<evidence type="ECO:0000259" key="1">
    <source>
        <dbReference type="Pfam" id="PF08501"/>
    </source>
</evidence>
<dbReference type="InterPro" id="IPR036291">
    <property type="entry name" value="NAD(P)-bd_dom_sf"/>
</dbReference>
<dbReference type="AlphaFoldDB" id="A0A8H4JQ47"/>
<dbReference type="InterPro" id="IPR022893">
    <property type="entry name" value="Shikimate_DH_fam"/>
</dbReference>
<dbReference type="Proteomes" id="UP000605986">
    <property type="component" value="Unassembled WGS sequence"/>
</dbReference>
<gene>
    <name evidence="2" type="ORF">F53441_13608</name>
</gene>
<evidence type="ECO:0000313" key="2">
    <source>
        <dbReference type="EMBL" id="KAF4435058.1"/>
    </source>
</evidence>
<evidence type="ECO:0000313" key="3">
    <source>
        <dbReference type="Proteomes" id="UP000605986"/>
    </source>
</evidence>
<protein>
    <submittedName>
        <fullName evidence="2">Shikimate dehydrogenase</fullName>
    </submittedName>
</protein>
<dbReference type="SUPFAM" id="SSF51735">
    <property type="entry name" value="NAD(P)-binding Rossmann-fold domains"/>
    <property type="match status" value="1"/>
</dbReference>
<dbReference type="PANTHER" id="PTHR21089">
    <property type="entry name" value="SHIKIMATE DEHYDROGENASE"/>
    <property type="match status" value="1"/>
</dbReference>
<dbReference type="GO" id="GO:0019632">
    <property type="term" value="P:shikimate metabolic process"/>
    <property type="evidence" value="ECO:0007669"/>
    <property type="project" value="TreeGrafter"/>
</dbReference>
<organism evidence="2 3">
    <name type="scientific">Fusarium austroafricanum</name>
    <dbReference type="NCBI Taxonomy" id="2364996"/>
    <lineage>
        <taxon>Eukaryota</taxon>
        <taxon>Fungi</taxon>
        <taxon>Dikarya</taxon>
        <taxon>Ascomycota</taxon>
        <taxon>Pezizomycotina</taxon>
        <taxon>Sordariomycetes</taxon>
        <taxon>Hypocreomycetidae</taxon>
        <taxon>Hypocreales</taxon>
        <taxon>Nectriaceae</taxon>
        <taxon>Fusarium</taxon>
        <taxon>Fusarium concolor species complex</taxon>
    </lineage>
</organism>
<keyword evidence="3" id="KW-1185">Reference proteome</keyword>
<name>A0A8H4JQ47_9HYPO</name>
<dbReference type="Gene3D" id="3.40.50.10860">
    <property type="entry name" value="Leucine Dehydrogenase, chain A, domain 1"/>
    <property type="match status" value="1"/>
</dbReference>
<dbReference type="GO" id="GO:0004764">
    <property type="term" value="F:shikimate 3-dehydrogenase (NADP+) activity"/>
    <property type="evidence" value="ECO:0007669"/>
    <property type="project" value="InterPro"/>
</dbReference>
<dbReference type="EMBL" id="JAADJG010000875">
    <property type="protein sequence ID" value="KAF4435058.1"/>
    <property type="molecule type" value="Genomic_DNA"/>
</dbReference>